<dbReference type="Proteomes" id="UP000441797">
    <property type="component" value="Unassembled WGS sequence"/>
</dbReference>
<name>A0A6N8FSX0_9CHRO</name>
<feature type="compositionally biased region" description="Basic residues" evidence="4">
    <location>
        <begin position="161"/>
        <end position="176"/>
    </location>
</feature>
<reference evidence="6 7" key="1">
    <citation type="journal article" date="2019" name="Front. Microbiol.">
        <title>Genomic Features for Desiccation Tolerance and Sugar Biosynthesis in the Extremophile Gloeocapsopsis sp. UTEX B3054.</title>
        <authorList>
            <person name="Urrejola C."/>
            <person name="Alcorta J."/>
            <person name="Salas L."/>
            <person name="Vasquez M."/>
            <person name="Polz M.F."/>
            <person name="Vicuna R."/>
            <person name="Diez B."/>
        </authorList>
    </citation>
    <scope>NUCLEOTIDE SEQUENCE [LARGE SCALE GENOMIC DNA]</scope>
    <source>
        <strain evidence="6 7">1H9</strain>
    </source>
</reference>
<dbReference type="SMART" id="SM00028">
    <property type="entry name" value="TPR"/>
    <property type="match status" value="3"/>
</dbReference>
<evidence type="ECO:0000256" key="4">
    <source>
        <dbReference type="SAM" id="MobiDB-lite"/>
    </source>
</evidence>
<feature type="repeat" description="TPR" evidence="3">
    <location>
        <begin position="52"/>
        <end position="85"/>
    </location>
</feature>
<dbReference type="PROSITE" id="PS50005">
    <property type="entry name" value="TPR"/>
    <property type="match status" value="3"/>
</dbReference>
<feature type="region of interest" description="Disordered" evidence="4">
    <location>
        <begin position="156"/>
        <end position="176"/>
    </location>
</feature>
<dbReference type="InterPro" id="IPR011990">
    <property type="entry name" value="TPR-like_helical_dom_sf"/>
</dbReference>
<accession>A0A6N8FSX0</accession>
<evidence type="ECO:0000256" key="2">
    <source>
        <dbReference type="ARBA" id="ARBA00022803"/>
    </source>
</evidence>
<dbReference type="RefSeq" id="WP_105220040.1">
    <property type="nucleotide sequence ID" value="NZ_CAWNSU010000057.1"/>
</dbReference>
<protein>
    <submittedName>
        <fullName evidence="6">Uncharacterized protein</fullName>
    </submittedName>
</protein>
<dbReference type="OrthoDB" id="485055at2"/>
<dbReference type="EMBL" id="NAPY01000002">
    <property type="protein sequence ID" value="MUL35287.1"/>
    <property type="molecule type" value="Genomic_DNA"/>
</dbReference>
<evidence type="ECO:0000256" key="1">
    <source>
        <dbReference type="ARBA" id="ARBA00022737"/>
    </source>
</evidence>
<dbReference type="Pfam" id="PF13424">
    <property type="entry name" value="TPR_12"/>
    <property type="match status" value="1"/>
</dbReference>
<evidence type="ECO:0000313" key="7">
    <source>
        <dbReference type="Proteomes" id="UP000441797"/>
    </source>
</evidence>
<keyword evidence="5" id="KW-0812">Transmembrane</keyword>
<keyword evidence="2 3" id="KW-0802">TPR repeat</keyword>
<feature type="repeat" description="TPR" evidence="3">
    <location>
        <begin position="91"/>
        <end position="124"/>
    </location>
</feature>
<keyword evidence="5" id="KW-1133">Transmembrane helix</keyword>
<evidence type="ECO:0000256" key="5">
    <source>
        <dbReference type="SAM" id="Phobius"/>
    </source>
</evidence>
<evidence type="ECO:0000256" key="3">
    <source>
        <dbReference type="PROSITE-ProRule" id="PRU00339"/>
    </source>
</evidence>
<keyword evidence="1" id="KW-0677">Repeat</keyword>
<comment type="caution">
    <text evidence="6">The sequence shown here is derived from an EMBL/GenBank/DDBJ whole genome shotgun (WGS) entry which is preliminary data.</text>
</comment>
<dbReference type="Gene3D" id="1.25.40.10">
    <property type="entry name" value="Tetratricopeptide repeat domain"/>
    <property type="match status" value="1"/>
</dbReference>
<dbReference type="PANTHER" id="PTHR44858:SF1">
    <property type="entry name" value="UDP-N-ACETYLGLUCOSAMINE--PEPTIDE N-ACETYLGLUCOSAMINYLTRANSFERASE SPINDLY-RELATED"/>
    <property type="match status" value="1"/>
</dbReference>
<dbReference type="Pfam" id="PF00515">
    <property type="entry name" value="TPR_1"/>
    <property type="match status" value="1"/>
</dbReference>
<keyword evidence="7" id="KW-1185">Reference proteome</keyword>
<proteinExistence type="predicted"/>
<organism evidence="6 7">
    <name type="scientific">Gloeocapsopsis dulcis AAB1 = 1H9</name>
    <dbReference type="NCBI Taxonomy" id="1433147"/>
    <lineage>
        <taxon>Bacteria</taxon>
        <taxon>Bacillati</taxon>
        <taxon>Cyanobacteriota</taxon>
        <taxon>Cyanophyceae</taxon>
        <taxon>Oscillatoriophycideae</taxon>
        <taxon>Chroococcales</taxon>
        <taxon>Chroococcaceae</taxon>
        <taxon>Gloeocapsopsis</taxon>
        <taxon>Gloeocapsopsis dulcis</taxon>
    </lineage>
</organism>
<dbReference type="InterPro" id="IPR050498">
    <property type="entry name" value="Ycf3"/>
</dbReference>
<gene>
    <name evidence="6" type="ORF">BWI75_02645</name>
</gene>
<dbReference type="InterPro" id="IPR019734">
    <property type="entry name" value="TPR_rpt"/>
</dbReference>
<dbReference type="PROSITE" id="PS50293">
    <property type="entry name" value="TPR_REGION"/>
    <property type="match status" value="1"/>
</dbReference>
<evidence type="ECO:0000313" key="6">
    <source>
        <dbReference type="EMBL" id="MUL35287.1"/>
    </source>
</evidence>
<dbReference type="PANTHER" id="PTHR44858">
    <property type="entry name" value="TETRATRICOPEPTIDE REPEAT PROTEIN 6"/>
    <property type="match status" value="1"/>
</dbReference>
<dbReference type="AlphaFoldDB" id="A0A6N8FSX0"/>
<feature type="repeat" description="TPR" evidence="3">
    <location>
        <begin position="125"/>
        <end position="158"/>
    </location>
</feature>
<sequence>MDNSLAIVYLAILLVLLSIAGFTVFRQIFKTRKIENALSRLQKKLNKEKGTTQEYYELASIYLDKKVYAQAISLFQKALKTAEQEAEENIAPIYNGLGYAYFAQEQYDLAIRNYKEALKCQPQYLIALNNLAHAYERKSLTTQALQTYEQALEVEPNNSTAKRRSEKLRRRLVTSE</sequence>
<keyword evidence="5" id="KW-0472">Membrane</keyword>
<feature type="transmembrane region" description="Helical" evidence="5">
    <location>
        <begin position="6"/>
        <end position="25"/>
    </location>
</feature>
<dbReference type="SUPFAM" id="SSF48452">
    <property type="entry name" value="TPR-like"/>
    <property type="match status" value="1"/>
</dbReference>